<evidence type="ECO:0000256" key="2">
    <source>
        <dbReference type="ARBA" id="ARBA00022692"/>
    </source>
</evidence>
<sequence>MARPKFGLRVPVFDLVQPSEGYHGLVSEKDTVVEVQPPIRATPNVCFYRIVNKHHGEAPFIIRLRNEATGEAELIAKRPLNCEKRKNYKFRHHRRFLRRQCGVTEPSYLVGVDEGRLYDEILTLQADDQDCSPKYGDICRYELLTKDQPFSIDSEGVVRNTEPLDYEKSHNHILSVVAYDCGMERSQPVMVTIKVNRCVSPGMERSVRRKPSPSPSPPSWIRPILRPSPFPPSPPPPWILNASFPPPPGYAHPILNTSFPPLPSPSPYALPQPKASSPPPPSPWIRTPHPKYLRPPPSPPPTHSPS</sequence>
<keyword evidence="10" id="KW-0325">Glycoprotein</keyword>
<dbReference type="AlphaFoldDB" id="A0A3R7MBJ8"/>
<dbReference type="GO" id="GO:0009986">
    <property type="term" value="C:cell surface"/>
    <property type="evidence" value="ECO:0007669"/>
    <property type="project" value="TreeGrafter"/>
</dbReference>
<name>A0A3R7MBJ8_PENVA</name>
<evidence type="ECO:0000313" key="18">
    <source>
        <dbReference type="Proteomes" id="UP000283509"/>
    </source>
</evidence>
<dbReference type="Proteomes" id="UP000283509">
    <property type="component" value="Unassembled WGS sequence"/>
</dbReference>
<feature type="compositionally biased region" description="Pro residues" evidence="15">
    <location>
        <begin position="212"/>
        <end position="226"/>
    </location>
</feature>
<evidence type="ECO:0000256" key="11">
    <source>
        <dbReference type="ARBA" id="ARBA00023257"/>
    </source>
</evidence>
<evidence type="ECO:0000259" key="16">
    <source>
        <dbReference type="PROSITE" id="PS50268"/>
    </source>
</evidence>
<feature type="compositionally biased region" description="Pro residues" evidence="15">
    <location>
        <begin position="260"/>
        <end position="283"/>
    </location>
</feature>
<keyword evidence="7" id="KW-1133">Transmembrane helix</keyword>
<dbReference type="SMART" id="SM00112">
    <property type="entry name" value="CA"/>
    <property type="match status" value="1"/>
</dbReference>
<comment type="caution">
    <text evidence="17">The sequence shown here is derived from an EMBL/GenBank/DDBJ whole genome shotgun (WGS) entry which is preliminary data.</text>
</comment>
<keyword evidence="4" id="KW-0677">Repeat</keyword>
<evidence type="ECO:0000256" key="10">
    <source>
        <dbReference type="ARBA" id="ARBA00023180"/>
    </source>
</evidence>
<keyword evidence="11" id="KW-0628">Postsynaptic cell membrane</keyword>
<evidence type="ECO:0000256" key="9">
    <source>
        <dbReference type="ARBA" id="ARBA00023136"/>
    </source>
</evidence>
<protein>
    <submittedName>
        <fullName evidence="17">Calsyntenin-1</fullName>
    </submittedName>
</protein>
<evidence type="ECO:0000256" key="8">
    <source>
        <dbReference type="ARBA" id="ARBA00023018"/>
    </source>
</evidence>
<proteinExistence type="inferred from homology"/>
<dbReference type="InterPro" id="IPR002126">
    <property type="entry name" value="Cadherin-like_dom"/>
</dbReference>
<evidence type="ECO:0000256" key="13">
    <source>
        <dbReference type="ARBA" id="ARBA00035015"/>
    </source>
</evidence>
<comment type="subcellular location">
    <subcellularLocation>
        <location evidence="12">Postsynaptic cell membrane</location>
        <topology evidence="12">Single-pass type I membrane protein</topology>
    </subcellularLocation>
</comment>
<evidence type="ECO:0000256" key="14">
    <source>
        <dbReference type="PROSITE-ProRule" id="PRU00043"/>
    </source>
</evidence>
<evidence type="ECO:0000256" key="6">
    <source>
        <dbReference type="ARBA" id="ARBA00022889"/>
    </source>
</evidence>
<evidence type="ECO:0000256" key="7">
    <source>
        <dbReference type="ARBA" id="ARBA00022989"/>
    </source>
</evidence>
<dbReference type="OrthoDB" id="10012272at2759"/>
<evidence type="ECO:0000256" key="1">
    <source>
        <dbReference type="ARBA" id="ARBA00022475"/>
    </source>
</evidence>
<keyword evidence="6" id="KW-0130">Cell adhesion</keyword>
<keyword evidence="2" id="KW-0812">Transmembrane</keyword>
<organism evidence="17 18">
    <name type="scientific">Penaeus vannamei</name>
    <name type="common">Whiteleg shrimp</name>
    <name type="synonym">Litopenaeus vannamei</name>
    <dbReference type="NCBI Taxonomy" id="6689"/>
    <lineage>
        <taxon>Eukaryota</taxon>
        <taxon>Metazoa</taxon>
        <taxon>Ecdysozoa</taxon>
        <taxon>Arthropoda</taxon>
        <taxon>Crustacea</taxon>
        <taxon>Multicrustacea</taxon>
        <taxon>Malacostraca</taxon>
        <taxon>Eumalacostraca</taxon>
        <taxon>Eucarida</taxon>
        <taxon>Decapoda</taxon>
        <taxon>Dendrobranchiata</taxon>
        <taxon>Penaeoidea</taxon>
        <taxon>Penaeidae</taxon>
        <taxon>Penaeus</taxon>
    </lineage>
</organism>
<keyword evidence="1" id="KW-1003">Cell membrane</keyword>
<feature type="domain" description="Cadherin" evidence="16">
    <location>
        <begin position="104"/>
        <end position="203"/>
    </location>
</feature>
<evidence type="ECO:0000256" key="15">
    <source>
        <dbReference type="SAM" id="MobiDB-lite"/>
    </source>
</evidence>
<dbReference type="Pfam" id="PF00028">
    <property type="entry name" value="Cadherin"/>
    <property type="match status" value="1"/>
</dbReference>
<feature type="region of interest" description="Disordered" evidence="15">
    <location>
        <begin position="250"/>
        <end position="306"/>
    </location>
</feature>
<dbReference type="STRING" id="6689.A0A3R7MBJ8"/>
<dbReference type="GO" id="GO:0045211">
    <property type="term" value="C:postsynaptic membrane"/>
    <property type="evidence" value="ECO:0007669"/>
    <property type="project" value="UniProtKB-SubCell"/>
</dbReference>
<dbReference type="FunFam" id="2.60.40.60:FF:000025">
    <property type="entry name" value="Calsyntenin 1"/>
    <property type="match status" value="1"/>
</dbReference>
<dbReference type="GO" id="GO:0007156">
    <property type="term" value="P:homophilic cell adhesion via plasma membrane adhesion molecules"/>
    <property type="evidence" value="ECO:0007669"/>
    <property type="project" value="InterPro"/>
</dbReference>
<dbReference type="PANTHER" id="PTHR14139">
    <property type="entry name" value="CALSYNTENIN"/>
    <property type="match status" value="1"/>
</dbReference>
<keyword evidence="8" id="KW-0770">Synapse</keyword>
<keyword evidence="9" id="KW-0472">Membrane</keyword>
<comment type="similarity">
    <text evidence="13">Belongs to the calsyntenin family.</text>
</comment>
<evidence type="ECO:0000256" key="12">
    <source>
        <dbReference type="ARBA" id="ARBA00035006"/>
    </source>
</evidence>
<accession>A0A3R7MBJ8</accession>
<keyword evidence="5 14" id="KW-0106">Calcium</keyword>
<dbReference type="GO" id="GO:0050806">
    <property type="term" value="P:positive regulation of synaptic transmission"/>
    <property type="evidence" value="ECO:0007669"/>
    <property type="project" value="TreeGrafter"/>
</dbReference>
<dbReference type="SUPFAM" id="SSF49313">
    <property type="entry name" value="Cadherin-like"/>
    <property type="match status" value="1"/>
</dbReference>
<evidence type="ECO:0000256" key="4">
    <source>
        <dbReference type="ARBA" id="ARBA00022737"/>
    </source>
</evidence>
<feature type="region of interest" description="Disordered" evidence="15">
    <location>
        <begin position="202"/>
        <end position="226"/>
    </location>
</feature>
<dbReference type="PROSITE" id="PS50268">
    <property type="entry name" value="CADHERIN_2"/>
    <property type="match status" value="1"/>
</dbReference>
<dbReference type="GO" id="GO:0005509">
    <property type="term" value="F:calcium ion binding"/>
    <property type="evidence" value="ECO:0007669"/>
    <property type="project" value="UniProtKB-UniRule"/>
</dbReference>
<dbReference type="EMBL" id="QCYY01001403">
    <property type="protein sequence ID" value="ROT78278.1"/>
    <property type="molecule type" value="Genomic_DNA"/>
</dbReference>
<reference evidence="17 18" key="2">
    <citation type="submission" date="2019-01" db="EMBL/GenBank/DDBJ databases">
        <title>The decoding of complex shrimp genome reveals the adaptation for benthos swimmer, frequently molting mechanism and breeding impact on genome.</title>
        <authorList>
            <person name="Sun Y."/>
            <person name="Gao Y."/>
            <person name="Yu Y."/>
        </authorList>
    </citation>
    <scope>NUCLEOTIDE SEQUENCE [LARGE SCALE GENOMIC DNA]</scope>
    <source>
        <tissue evidence="17">Muscle</tissue>
    </source>
</reference>
<reference evidence="17 18" key="1">
    <citation type="submission" date="2018-04" db="EMBL/GenBank/DDBJ databases">
        <authorList>
            <person name="Zhang X."/>
            <person name="Yuan J."/>
            <person name="Li F."/>
            <person name="Xiang J."/>
        </authorList>
    </citation>
    <scope>NUCLEOTIDE SEQUENCE [LARGE SCALE GENOMIC DNA]</scope>
    <source>
        <tissue evidence="17">Muscle</tissue>
    </source>
</reference>
<dbReference type="InterPro" id="IPR015919">
    <property type="entry name" value="Cadherin-like_sf"/>
</dbReference>
<keyword evidence="3" id="KW-0732">Signal</keyword>
<dbReference type="CDD" id="cd11304">
    <property type="entry name" value="Cadherin_repeat"/>
    <property type="match status" value="1"/>
</dbReference>
<evidence type="ECO:0000256" key="3">
    <source>
        <dbReference type="ARBA" id="ARBA00022729"/>
    </source>
</evidence>
<evidence type="ECO:0000256" key="5">
    <source>
        <dbReference type="ARBA" id="ARBA00022837"/>
    </source>
</evidence>
<dbReference type="Gene3D" id="2.60.40.60">
    <property type="entry name" value="Cadherins"/>
    <property type="match status" value="1"/>
</dbReference>
<dbReference type="PANTHER" id="PTHR14139:SF2">
    <property type="entry name" value="CALSYNTENIN-1"/>
    <property type="match status" value="1"/>
</dbReference>
<gene>
    <name evidence="17" type="ORF">C7M84_003008</name>
</gene>
<feature type="compositionally biased region" description="Pro residues" evidence="15">
    <location>
        <begin position="293"/>
        <end position="306"/>
    </location>
</feature>
<dbReference type="GO" id="GO:0051965">
    <property type="term" value="P:positive regulation of synapse assembly"/>
    <property type="evidence" value="ECO:0007669"/>
    <property type="project" value="TreeGrafter"/>
</dbReference>
<evidence type="ECO:0000313" key="17">
    <source>
        <dbReference type="EMBL" id="ROT78278.1"/>
    </source>
</evidence>
<keyword evidence="18" id="KW-1185">Reference proteome</keyword>